<reference evidence="7" key="1">
    <citation type="submission" date="2009-10" db="EMBL/GenBank/DDBJ databases">
        <title>Diversity of trophic interactions inside an arsenic-rich microbial ecosystem.</title>
        <authorList>
            <person name="Bertin P.N."/>
            <person name="Heinrich-Salmeron A."/>
            <person name="Pelletier E."/>
            <person name="Goulhen-Chollet F."/>
            <person name="Arsene-Ploetze F."/>
            <person name="Gallien S."/>
            <person name="Calteau A."/>
            <person name="Vallenet D."/>
            <person name="Casiot C."/>
            <person name="Chane-Woon-Ming B."/>
            <person name="Giloteaux L."/>
            <person name="Barakat M."/>
            <person name="Bonnefoy V."/>
            <person name="Bruneel O."/>
            <person name="Chandler M."/>
            <person name="Cleiss J."/>
            <person name="Duran R."/>
            <person name="Elbaz-Poulichet F."/>
            <person name="Fonknechten N."/>
            <person name="Lauga B."/>
            <person name="Mornico D."/>
            <person name="Ortet P."/>
            <person name="Schaeffer C."/>
            <person name="Siguier P."/>
            <person name="Alexander Thil Smith A."/>
            <person name="Van Dorsselaer A."/>
            <person name="Weissenbach J."/>
            <person name="Medigue C."/>
            <person name="Le Paslier D."/>
        </authorList>
    </citation>
    <scope>NUCLEOTIDE SEQUENCE</scope>
</reference>
<keyword evidence="2 7" id="KW-0808">Transferase</keyword>
<protein>
    <submittedName>
        <fullName evidence="7">Putative Prolipoprotein diacylglyceryl transferase</fullName>
    </submittedName>
</protein>
<feature type="transmembrane region" description="Helical" evidence="6">
    <location>
        <begin position="161"/>
        <end position="180"/>
    </location>
</feature>
<evidence type="ECO:0000256" key="4">
    <source>
        <dbReference type="ARBA" id="ARBA00022989"/>
    </source>
</evidence>
<feature type="transmembrane region" description="Helical" evidence="6">
    <location>
        <begin position="27"/>
        <end position="50"/>
    </location>
</feature>
<evidence type="ECO:0000256" key="6">
    <source>
        <dbReference type="SAM" id="Phobius"/>
    </source>
</evidence>
<dbReference type="EMBL" id="CABN01000068">
    <property type="protein sequence ID" value="CBH99921.1"/>
    <property type="molecule type" value="Genomic_DNA"/>
</dbReference>
<evidence type="ECO:0000256" key="2">
    <source>
        <dbReference type="ARBA" id="ARBA00022679"/>
    </source>
</evidence>
<name>E6PYB2_9ZZZZ</name>
<keyword evidence="4 6" id="KW-1133">Transmembrane helix</keyword>
<accession>E6PYB2</accession>
<dbReference type="AlphaFoldDB" id="E6PYB2"/>
<dbReference type="GO" id="GO:0042158">
    <property type="term" value="P:lipoprotein biosynthetic process"/>
    <property type="evidence" value="ECO:0007669"/>
    <property type="project" value="InterPro"/>
</dbReference>
<organism evidence="7">
    <name type="scientific">mine drainage metagenome</name>
    <dbReference type="NCBI Taxonomy" id="410659"/>
    <lineage>
        <taxon>unclassified sequences</taxon>
        <taxon>metagenomes</taxon>
        <taxon>ecological metagenomes</taxon>
    </lineage>
</organism>
<evidence type="ECO:0000313" key="7">
    <source>
        <dbReference type="EMBL" id="CBH99921.1"/>
    </source>
</evidence>
<dbReference type="InterPro" id="IPR001640">
    <property type="entry name" value="Lgt"/>
</dbReference>
<dbReference type="Pfam" id="PF01790">
    <property type="entry name" value="LGT"/>
    <property type="match status" value="1"/>
</dbReference>
<keyword evidence="5 6" id="KW-0472">Membrane</keyword>
<dbReference type="GO" id="GO:0005886">
    <property type="term" value="C:plasma membrane"/>
    <property type="evidence" value="ECO:0007669"/>
    <property type="project" value="InterPro"/>
</dbReference>
<feature type="transmembrane region" description="Helical" evidence="6">
    <location>
        <begin position="62"/>
        <end position="91"/>
    </location>
</feature>
<sequence>MLAALGVFVALLAVQWSAPRAELDARHGWNALALGAFAGMAVSRLLLIALNLGDLRRHPRWLLALALVHHPLLTAAGTLGGLVAMVAYARWAHVPLLRLADALAAPVALGMALEQIGCLLAGSDYGRDASASLPWHVVYTSLLAARWSGTPLGVSLHPAQAYAALGALLTALICAGWLAWRNGRRAGELSGVWLMAMGANQFLSEGFRDWEGRGALHWPGHGAIVDAPQLVGLGMVIAGGLLLAEWRNGHSEAA</sequence>
<evidence type="ECO:0000256" key="3">
    <source>
        <dbReference type="ARBA" id="ARBA00022692"/>
    </source>
</evidence>
<dbReference type="GO" id="GO:0008961">
    <property type="term" value="F:phosphatidylglycerol-prolipoprotein diacylglyceryl transferase activity"/>
    <property type="evidence" value="ECO:0007669"/>
    <property type="project" value="InterPro"/>
</dbReference>
<keyword evidence="3 6" id="KW-0812">Transmembrane</keyword>
<keyword evidence="7" id="KW-0449">Lipoprotein</keyword>
<evidence type="ECO:0000256" key="1">
    <source>
        <dbReference type="ARBA" id="ARBA00022475"/>
    </source>
</evidence>
<dbReference type="PANTHER" id="PTHR30589:SF0">
    <property type="entry name" value="PHOSPHATIDYLGLYCEROL--PROLIPOPROTEIN DIACYLGLYCERYL TRANSFERASE"/>
    <property type="match status" value="1"/>
</dbReference>
<proteinExistence type="predicted"/>
<keyword evidence="1" id="KW-1003">Cell membrane</keyword>
<comment type="caution">
    <text evidence="7">The sequence shown here is derived from an EMBL/GenBank/DDBJ whole genome shotgun (WGS) entry which is preliminary data.</text>
</comment>
<dbReference type="PANTHER" id="PTHR30589">
    <property type="entry name" value="PROLIPOPROTEIN DIACYLGLYCERYL TRANSFERASE"/>
    <property type="match status" value="1"/>
</dbReference>
<gene>
    <name evidence="7" type="ORF">CARN3_0888</name>
</gene>
<evidence type="ECO:0000256" key="5">
    <source>
        <dbReference type="ARBA" id="ARBA00023136"/>
    </source>
</evidence>